<dbReference type="AlphaFoldDB" id="A0A8J3QL07"/>
<evidence type="ECO:0000313" key="2">
    <source>
        <dbReference type="EMBL" id="GIH11660.1"/>
    </source>
</evidence>
<dbReference type="NCBIfam" id="TIGR03086">
    <property type="entry name" value="TIGR03086 family metal-binding protein"/>
    <property type="match status" value="1"/>
</dbReference>
<dbReference type="GO" id="GO:0046872">
    <property type="term" value="F:metal ion binding"/>
    <property type="evidence" value="ECO:0007669"/>
    <property type="project" value="InterPro"/>
</dbReference>
<sequence length="191" mass="20049">MEILSEAHEALLTVVGKVPDGAWQNPTPCAQWTVTQVVQHAAGDQLAYVAQLTGGPKLDWDPFAPSGTLDVPAAVFVQRAVDASRAAWATVDTGAEAVPIPLPPFQAPYWLAVGACALDAGVHAWDIAVATGQLSPISNEMARSLLKAAEQIVEGVRAWGAYAEALTPPADSDDLAILLSYLGRDPKWTAA</sequence>
<dbReference type="Pfam" id="PF11716">
    <property type="entry name" value="MDMPI_N"/>
    <property type="match status" value="1"/>
</dbReference>
<reference evidence="2" key="1">
    <citation type="submission" date="2021-01" db="EMBL/GenBank/DDBJ databases">
        <title>Whole genome shotgun sequence of Rhizocola hellebori NBRC 109834.</title>
        <authorList>
            <person name="Komaki H."/>
            <person name="Tamura T."/>
        </authorList>
    </citation>
    <scope>NUCLEOTIDE SEQUENCE</scope>
    <source>
        <strain evidence="2">NBRC 109834</strain>
    </source>
</reference>
<protein>
    <recommendedName>
        <fullName evidence="1">Mycothiol-dependent maleylpyruvate isomerase metal-binding domain-containing protein</fullName>
    </recommendedName>
</protein>
<comment type="caution">
    <text evidence="2">The sequence shown here is derived from an EMBL/GenBank/DDBJ whole genome shotgun (WGS) entry which is preliminary data.</text>
</comment>
<name>A0A8J3QL07_9ACTN</name>
<feature type="domain" description="Mycothiol-dependent maleylpyruvate isomerase metal-binding" evidence="1">
    <location>
        <begin position="5"/>
        <end position="128"/>
    </location>
</feature>
<keyword evidence="3" id="KW-1185">Reference proteome</keyword>
<dbReference type="NCBIfam" id="TIGR03083">
    <property type="entry name" value="maleylpyruvate isomerase family mycothiol-dependent enzyme"/>
    <property type="match status" value="1"/>
</dbReference>
<dbReference type="RefSeq" id="WP_203915386.1">
    <property type="nucleotide sequence ID" value="NZ_BONY01000153.1"/>
</dbReference>
<dbReference type="SUPFAM" id="SSF109854">
    <property type="entry name" value="DinB/YfiT-like putative metalloenzymes"/>
    <property type="match status" value="1"/>
</dbReference>
<evidence type="ECO:0000313" key="3">
    <source>
        <dbReference type="Proteomes" id="UP000612899"/>
    </source>
</evidence>
<proteinExistence type="predicted"/>
<dbReference type="Proteomes" id="UP000612899">
    <property type="component" value="Unassembled WGS sequence"/>
</dbReference>
<dbReference type="InterPro" id="IPR034660">
    <property type="entry name" value="DinB/YfiT-like"/>
</dbReference>
<dbReference type="EMBL" id="BONY01000153">
    <property type="protein sequence ID" value="GIH11660.1"/>
    <property type="molecule type" value="Genomic_DNA"/>
</dbReference>
<evidence type="ECO:0000259" key="1">
    <source>
        <dbReference type="Pfam" id="PF11716"/>
    </source>
</evidence>
<dbReference type="InterPro" id="IPR024344">
    <property type="entry name" value="MDMPI_metal-binding"/>
</dbReference>
<dbReference type="InterPro" id="IPR017520">
    <property type="entry name" value="CHP03086"/>
</dbReference>
<dbReference type="Gene3D" id="1.20.120.450">
    <property type="entry name" value="dinb family like domain"/>
    <property type="match status" value="1"/>
</dbReference>
<accession>A0A8J3QL07</accession>
<gene>
    <name evidence="2" type="ORF">Rhe02_97270</name>
</gene>
<dbReference type="InterPro" id="IPR017517">
    <property type="entry name" value="Maleyloyr_isom"/>
</dbReference>
<organism evidence="2 3">
    <name type="scientific">Rhizocola hellebori</name>
    <dbReference type="NCBI Taxonomy" id="1392758"/>
    <lineage>
        <taxon>Bacteria</taxon>
        <taxon>Bacillati</taxon>
        <taxon>Actinomycetota</taxon>
        <taxon>Actinomycetes</taxon>
        <taxon>Micromonosporales</taxon>
        <taxon>Micromonosporaceae</taxon>
        <taxon>Rhizocola</taxon>
    </lineage>
</organism>